<keyword evidence="9 27" id="KW-0812">Transmembrane</keyword>
<evidence type="ECO:0000256" key="23">
    <source>
        <dbReference type="PIRSR" id="PIRSR607754-1"/>
    </source>
</evidence>
<evidence type="ECO:0000256" key="21">
    <source>
        <dbReference type="ARBA" id="ARBA00032915"/>
    </source>
</evidence>
<evidence type="ECO:0000256" key="17">
    <source>
        <dbReference type="ARBA" id="ARBA00023211"/>
    </source>
</evidence>
<keyword evidence="7" id="KW-0328">Glycosyltransferase</keyword>
<dbReference type="WBParaSite" id="Hba_06578">
    <property type="protein sequence ID" value="Hba_06578"/>
    <property type="gene ID" value="Hba_06578"/>
</dbReference>
<dbReference type="PANTHER" id="PTHR12871:SF0">
    <property type="entry name" value="ALPHA-1,6-MANNOSYL-GLYCOPROTEIN 2-BETA-N-ACETYLGLUCOSAMINYLTRANSFERASE"/>
    <property type="match status" value="1"/>
</dbReference>
<dbReference type="GO" id="GO:0000139">
    <property type="term" value="C:Golgi membrane"/>
    <property type="evidence" value="ECO:0007669"/>
    <property type="project" value="UniProtKB-SubCell"/>
</dbReference>
<evidence type="ECO:0000256" key="10">
    <source>
        <dbReference type="ARBA" id="ARBA00022723"/>
    </source>
</evidence>
<dbReference type="Gene3D" id="3.90.550.10">
    <property type="entry name" value="Spore Coat Polysaccharide Biosynthesis Protein SpsA, Chain A"/>
    <property type="match status" value="1"/>
</dbReference>
<dbReference type="InterPro" id="IPR029044">
    <property type="entry name" value="Nucleotide-diphossugar_trans"/>
</dbReference>
<protein>
    <recommendedName>
        <fullName evidence="6">Alpha-1,6-mannosyl-glycoprotein 2-beta-N-acetylglucosaminyltransferase</fullName>
        <ecNumber evidence="5">2.4.1.143</ecNumber>
    </recommendedName>
    <alternativeName>
        <fullName evidence="21">Beta-1,2-N-acetylglucosaminyltransferase II</fullName>
    </alternativeName>
    <alternativeName>
        <fullName evidence="20">GlcNAc-T II</fullName>
    </alternativeName>
    <alternativeName>
        <fullName evidence="19">Mannoside acetylglucosaminyltransferase 2</fullName>
    </alternativeName>
    <alternativeName>
        <fullName evidence="18">N-glycosyl-oligosaccharide-glycoprotein N-acetylglucosaminyltransferase II</fullName>
    </alternativeName>
</protein>
<comment type="cofactor">
    <cofactor evidence="1 24">
        <name>Mn(2+)</name>
        <dbReference type="ChEBI" id="CHEBI:29035"/>
    </cofactor>
</comment>
<feature type="binding site" evidence="23">
    <location>
        <begin position="229"/>
        <end position="233"/>
    </location>
    <ligand>
        <name>substrate</name>
    </ligand>
</feature>
<evidence type="ECO:0000256" key="16">
    <source>
        <dbReference type="ARBA" id="ARBA00023180"/>
    </source>
</evidence>
<dbReference type="Proteomes" id="UP000095283">
    <property type="component" value="Unplaced"/>
</dbReference>
<dbReference type="InterPro" id="IPR007754">
    <property type="entry name" value="GlcNAc_II"/>
</dbReference>
<evidence type="ECO:0000256" key="26">
    <source>
        <dbReference type="PIRSR" id="PIRSR607754-4"/>
    </source>
</evidence>
<feature type="transmembrane region" description="Helical" evidence="27">
    <location>
        <begin position="9"/>
        <end position="26"/>
    </location>
</feature>
<evidence type="ECO:0000256" key="5">
    <source>
        <dbReference type="ARBA" id="ARBA00012613"/>
    </source>
</evidence>
<keyword evidence="12 27" id="KW-1133">Transmembrane helix</keyword>
<evidence type="ECO:0000256" key="4">
    <source>
        <dbReference type="ARBA" id="ARBA00011011"/>
    </source>
</evidence>
<dbReference type="SUPFAM" id="SSF53448">
    <property type="entry name" value="Nucleotide-diphospho-sugar transferases"/>
    <property type="match status" value="1"/>
</dbReference>
<keyword evidence="11" id="KW-0735">Signal-anchor</keyword>
<evidence type="ECO:0000256" key="12">
    <source>
        <dbReference type="ARBA" id="ARBA00022989"/>
    </source>
</evidence>
<keyword evidence="17 24" id="KW-0464">Manganese</keyword>
<evidence type="ECO:0000256" key="22">
    <source>
        <dbReference type="ARBA" id="ARBA00093257"/>
    </source>
</evidence>
<evidence type="ECO:0000256" key="7">
    <source>
        <dbReference type="ARBA" id="ARBA00022676"/>
    </source>
</evidence>
<feature type="disulfide bond" evidence="25">
    <location>
        <begin position="336"/>
        <end position="343"/>
    </location>
</feature>
<evidence type="ECO:0000313" key="28">
    <source>
        <dbReference type="Proteomes" id="UP000095283"/>
    </source>
</evidence>
<dbReference type="Pfam" id="PF05060">
    <property type="entry name" value="MGAT2"/>
    <property type="match status" value="1"/>
</dbReference>
<evidence type="ECO:0000313" key="29">
    <source>
        <dbReference type="WBParaSite" id="Hba_06578"/>
    </source>
</evidence>
<evidence type="ECO:0000256" key="9">
    <source>
        <dbReference type="ARBA" id="ARBA00022692"/>
    </source>
</evidence>
<sequence>MLHRRAHRFVNIVISLCLFGFVVIFLKGPSTEQIFSETPSFPSFNVGNLKDFESELVNDSLQLSQYDHGEIDLTGWAFQPKNTNFTLSGRDIVNSINFLNENFNILNVDKFGPVENVKTVIVIQVHNRATYLRYLIESLRDTKGIEDTLLIFSHDINTSMNEMIRNISFARVYQIFYPFNMQIFPHVFPGQDPRDCPEKLGKEKAVLLKCRNSGYPDKYGNFRVAKLTQIKHHWWWKMNYVFDGIIDRFGLSDAWVLLLEEDHYVTPDALHVLNIITERKKRLCEYCEIISLGFYLKTTTKYGIDIDKLGAHPWYSSKHNMGMALQRDSWQKIKNCSEISAKCLPQRFRVIFAKSPRVLHIGDCGVHTHRLNYCFVRSLLLFICLLAISYFRCNAHNAYASAKELLSRHKNTLFPTDFSVTDVSRRSLKPSKENGGWGDARDRELCRINTHPLRDASNEIVLQDLMTSSVYINNSHRISNGL</sequence>
<dbReference type="AlphaFoldDB" id="A0A1I7WN49"/>
<evidence type="ECO:0000256" key="18">
    <source>
        <dbReference type="ARBA" id="ARBA00029663"/>
    </source>
</evidence>
<feature type="disulfide bond" evidence="25">
    <location>
        <begin position="284"/>
        <end position="287"/>
    </location>
</feature>
<evidence type="ECO:0000256" key="24">
    <source>
        <dbReference type="PIRSR" id="PIRSR607754-2"/>
    </source>
</evidence>
<feature type="disulfide bond" evidence="25">
    <location>
        <begin position="196"/>
        <end position="210"/>
    </location>
</feature>
<keyword evidence="16 26" id="KW-0325">Glycoprotein</keyword>
<feature type="glycosylation site" description="N-linked (GlcNAc...) asparagine" evidence="26">
    <location>
        <position position="84"/>
    </location>
</feature>
<keyword evidence="14 27" id="KW-0472">Membrane</keyword>
<evidence type="ECO:0000256" key="19">
    <source>
        <dbReference type="ARBA" id="ARBA00031203"/>
    </source>
</evidence>
<feature type="disulfide bond" evidence="25">
    <location>
        <begin position="364"/>
        <end position="393"/>
    </location>
</feature>
<name>A0A1I7WN49_HETBA</name>
<dbReference type="GO" id="GO:0009312">
    <property type="term" value="P:oligosaccharide biosynthetic process"/>
    <property type="evidence" value="ECO:0007669"/>
    <property type="project" value="InterPro"/>
</dbReference>
<accession>A0A1I7WN49</accession>
<evidence type="ECO:0000256" key="1">
    <source>
        <dbReference type="ARBA" id="ARBA00001936"/>
    </source>
</evidence>
<dbReference type="GO" id="GO:0046872">
    <property type="term" value="F:metal ion binding"/>
    <property type="evidence" value="ECO:0007669"/>
    <property type="project" value="UniProtKB-KW"/>
</dbReference>
<keyword evidence="8" id="KW-0808">Transferase</keyword>
<reference evidence="29" key="1">
    <citation type="submission" date="2016-11" db="UniProtKB">
        <authorList>
            <consortium name="WormBaseParasite"/>
        </authorList>
    </citation>
    <scope>IDENTIFICATION</scope>
</reference>
<dbReference type="PANTHER" id="PTHR12871">
    <property type="entry name" value="BETA-1,2-N-ACETYLGLUCOSAMINYLTRANSFERASE II"/>
    <property type="match status" value="1"/>
</dbReference>
<dbReference type="GO" id="GO:0006487">
    <property type="term" value="P:protein N-linked glycosylation"/>
    <property type="evidence" value="ECO:0007669"/>
    <property type="project" value="TreeGrafter"/>
</dbReference>
<comment type="catalytic activity">
    <reaction evidence="22">
        <text>an N(4)-{beta-D-GlcNAc-(1-&gt;2)-alpha-D-Man-(1-&gt;3)-[alpha-D-Man-(1-&gt;6)]-beta-D-Man-(1-&gt;4)-beta-D-GlcNAc-(1-&gt;4)-beta-D-GlcNAc}-L-asparaginyl-[protein] + UDP-N-acetyl-alpha-D-glucosamine = N(4)-{beta-D-GlcNAc-(1-&gt;2)-alpha-D-Man-(1-&gt;3)-[beta-D-GlcNAc-(1-&gt;2)-alpha-D-Man-(1-&gt;6)]-beta-D-Man-(1-&gt;4)-beta-D-GlcNAc-(1-&gt;4)-beta-D-GlcNAc}-L-asparaginyl-[protein] + UDP + H(+)</text>
        <dbReference type="Rhea" id="RHEA:12941"/>
        <dbReference type="Rhea" id="RHEA-COMP:13526"/>
        <dbReference type="Rhea" id="RHEA-COMP:14369"/>
        <dbReference type="ChEBI" id="CHEBI:15378"/>
        <dbReference type="ChEBI" id="CHEBI:57705"/>
        <dbReference type="ChEBI" id="CHEBI:58223"/>
        <dbReference type="ChEBI" id="CHEBI:60615"/>
        <dbReference type="ChEBI" id="CHEBI:60651"/>
        <dbReference type="EC" id="2.4.1.143"/>
    </reaction>
</comment>
<comment type="similarity">
    <text evidence="4">Belongs to the glycosyltransferase 16 (GT16) protein family.</text>
</comment>
<feature type="binding site" evidence="23">
    <location>
        <begin position="124"/>
        <end position="128"/>
    </location>
    <ligand>
        <name>substrate</name>
    </ligand>
</feature>
<evidence type="ECO:0000256" key="3">
    <source>
        <dbReference type="ARBA" id="ARBA00004922"/>
    </source>
</evidence>
<evidence type="ECO:0000256" key="27">
    <source>
        <dbReference type="SAM" id="Phobius"/>
    </source>
</evidence>
<keyword evidence="15 25" id="KW-1015">Disulfide bond</keyword>
<dbReference type="GO" id="GO:0008455">
    <property type="term" value="F:alpha-1,6-mannosylglycoprotein 2-beta-N-acetylglucosaminyltransferase activity"/>
    <property type="evidence" value="ECO:0007669"/>
    <property type="project" value="UniProtKB-EC"/>
</dbReference>
<comment type="subcellular location">
    <subcellularLocation>
        <location evidence="2">Golgi apparatus membrane</location>
        <topology evidence="2">Single-pass type II membrane protein</topology>
    </subcellularLocation>
</comment>
<evidence type="ECO:0000256" key="8">
    <source>
        <dbReference type="ARBA" id="ARBA00022679"/>
    </source>
</evidence>
<evidence type="ECO:0000256" key="11">
    <source>
        <dbReference type="ARBA" id="ARBA00022968"/>
    </source>
</evidence>
<evidence type="ECO:0000256" key="25">
    <source>
        <dbReference type="PIRSR" id="PIRSR607754-3"/>
    </source>
</evidence>
<evidence type="ECO:0000256" key="13">
    <source>
        <dbReference type="ARBA" id="ARBA00023034"/>
    </source>
</evidence>
<dbReference type="EC" id="2.4.1.143" evidence="5"/>
<keyword evidence="10 24" id="KW-0479">Metal-binding</keyword>
<feature type="binding site" evidence="23">
    <location>
        <position position="155"/>
    </location>
    <ligand>
        <name>substrate</name>
    </ligand>
</feature>
<evidence type="ECO:0000256" key="14">
    <source>
        <dbReference type="ARBA" id="ARBA00023136"/>
    </source>
</evidence>
<evidence type="ECO:0000256" key="15">
    <source>
        <dbReference type="ARBA" id="ARBA00023157"/>
    </source>
</evidence>
<proteinExistence type="inferred from homology"/>
<keyword evidence="13" id="KW-0333">Golgi apparatus</keyword>
<comment type="pathway">
    <text evidence="3">Protein modification; protein glycosylation.</text>
</comment>
<evidence type="ECO:0000256" key="2">
    <source>
        <dbReference type="ARBA" id="ARBA00004323"/>
    </source>
</evidence>
<feature type="binding site" evidence="24">
    <location>
        <position position="360"/>
    </location>
    <ligand>
        <name>Mn(2+)</name>
        <dbReference type="ChEBI" id="CHEBI:29035"/>
    </ligand>
</feature>
<dbReference type="GO" id="GO:0005795">
    <property type="term" value="C:Golgi stack"/>
    <property type="evidence" value="ECO:0007669"/>
    <property type="project" value="InterPro"/>
</dbReference>
<keyword evidence="28" id="KW-1185">Reference proteome</keyword>
<evidence type="ECO:0000256" key="6">
    <source>
        <dbReference type="ARBA" id="ARBA00014817"/>
    </source>
</evidence>
<organism evidence="28 29">
    <name type="scientific">Heterorhabditis bacteriophora</name>
    <name type="common">Entomopathogenic nematode worm</name>
    <dbReference type="NCBI Taxonomy" id="37862"/>
    <lineage>
        <taxon>Eukaryota</taxon>
        <taxon>Metazoa</taxon>
        <taxon>Ecdysozoa</taxon>
        <taxon>Nematoda</taxon>
        <taxon>Chromadorea</taxon>
        <taxon>Rhabditida</taxon>
        <taxon>Rhabditina</taxon>
        <taxon>Rhabditomorpha</taxon>
        <taxon>Strongyloidea</taxon>
        <taxon>Heterorhabditidae</taxon>
        <taxon>Heterorhabditis</taxon>
    </lineage>
</organism>
<feature type="binding site" evidence="24">
    <location>
        <position position="262"/>
    </location>
    <ligand>
        <name>Mn(2+)</name>
        <dbReference type="ChEBI" id="CHEBI:29035"/>
    </ligand>
</feature>
<dbReference type="UniPathway" id="UPA00378"/>
<evidence type="ECO:0000256" key="20">
    <source>
        <dbReference type="ARBA" id="ARBA00032552"/>
    </source>
</evidence>